<feature type="region of interest" description="Disordered" evidence="24">
    <location>
        <begin position="596"/>
        <end position="619"/>
    </location>
</feature>
<keyword evidence="19" id="KW-0539">Nucleus</keyword>
<dbReference type="Proteomes" id="UP001377567">
    <property type="component" value="Unassembled WGS sequence"/>
</dbReference>
<evidence type="ECO:0000256" key="6">
    <source>
        <dbReference type="ARBA" id="ARBA00022679"/>
    </source>
</evidence>
<dbReference type="AlphaFoldDB" id="A0AAV5RYF7"/>
<evidence type="ECO:0000256" key="3">
    <source>
        <dbReference type="ARBA" id="ARBA00004496"/>
    </source>
</evidence>
<dbReference type="EMBL" id="BTGD01000006">
    <property type="protein sequence ID" value="GMM55792.1"/>
    <property type="molecule type" value="Genomic_DNA"/>
</dbReference>
<evidence type="ECO:0000256" key="20">
    <source>
        <dbReference type="ARBA" id="ARBA00025590"/>
    </source>
</evidence>
<evidence type="ECO:0000256" key="2">
    <source>
        <dbReference type="ARBA" id="ARBA00004123"/>
    </source>
</evidence>
<gene>
    <name evidence="26" type="ORF">DAKH74_024080</name>
</gene>
<dbReference type="InterPro" id="IPR012337">
    <property type="entry name" value="RNaseH-like_sf"/>
</dbReference>
<comment type="caution">
    <text evidence="26">The sequence shown here is derived from an EMBL/GenBank/DDBJ whole genome shotgun (WGS) entry which is preliminary data.</text>
</comment>
<sequence length="704" mass="79704">MDALSPINKTELAAQSAVLVDTGAGINLTHNEKWLTEFEPVDTIDSYFGVGAQDTPIAITGFGYLNVKTKGTDPTKIIAFCAPEEDDTLISAIDLQKNTGLTLKDNYTKLANDEYEIPTIIKDNTVWVKTRDLINVPQIQNTLRHIKPPAAPSRRSRTMSLTEAHMRLNHANMAIVKASIKNGIFDDIDEITNDKHEDCVVCALGKSTRHPHYKGAMNLHYTEALPGASWSLDLFGPVQINQKGAHRFMLIMVDSVSRYMITSTHPTKDRFEIKAQIQKNIANIERQFNRTVKELRMDQGKEFDNSELIAYLDQHGIKRVYTTTQEHAGNARAERAIRTITTDIRTLLCQTKIPARFWRYAVTAATDVRNCTLNNTTGEAPIKAISKEDVKIYLRSFLPFGTMAIVWQPESNKQKPTGQIAVTLCKNPFADGYWFYLPGKHAGKAITSANYRVITPRGTNNDQTIDYQQYYAQALQNSGTEWPIDYDEEEIMEMFPEHLIDNRSDFPGPQVDHSLTEDNKNPNVMSPMNVESAHMYHENSDEFMESDEHNISDAVSEEYLTVDESDFPEVDDTQDYIPEWEDDHEEEMVEDAVMPNTTTDNDVPILGPTPTSEHEDTPIETETEYETAWESLSPVEATEKSTKTVHFAENPEDHDDIPTQSTYKHEPAQKVSKGFRSKEPIINTKKPKTHSETNIKHSQKNSKK</sequence>
<reference evidence="26 27" key="1">
    <citation type="journal article" date="2023" name="Elife">
        <title>Identification of key yeast species and microbe-microbe interactions impacting larval growth of Drosophila in the wild.</title>
        <authorList>
            <person name="Mure A."/>
            <person name="Sugiura Y."/>
            <person name="Maeda R."/>
            <person name="Honda K."/>
            <person name="Sakurai N."/>
            <person name="Takahashi Y."/>
            <person name="Watada M."/>
            <person name="Katoh T."/>
            <person name="Gotoh A."/>
            <person name="Gotoh Y."/>
            <person name="Taniguchi I."/>
            <person name="Nakamura K."/>
            <person name="Hayashi T."/>
            <person name="Katayama T."/>
            <person name="Uemura T."/>
            <person name="Hattori Y."/>
        </authorList>
    </citation>
    <scope>NUCLEOTIDE SEQUENCE [LARGE SCALE GENOMIC DNA]</scope>
    <source>
        <strain evidence="26 27">KH-74</strain>
    </source>
</reference>
<evidence type="ECO:0000256" key="18">
    <source>
        <dbReference type="ARBA" id="ARBA00023172"/>
    </source>
</evidence>
<keyword evidence="5" id="KW-0815">Transposition</keyword>
<comment type="function">
    <text evidence="20">Reverse transcriptase/ribonuclease H (RT) is a multifunctional enzyme that catalyzes the conversion of the retro-elements RNA genome into dsDNA within the VLP. The enzyme displays a DNA polymerase activity that can copy either DNA or RNA templates, and a ribonuclease H (RNase H) activity that cleaves the RNA strand of RNA-DNA heteroduplexes during plus-strand synthesis and hydrolyzes RNA primers. The conversion leads to a linear dsDNA copy of the retrotransposon that includes long terminal repeats (LTRs) at both ends.</text>
</comment>
<evidence type="ECO:0000256" key="22">
    <source>
        <dbReference type="ARBA" id="ARBA00048173"/>
    </source>
</evidence>
<evidence type="ECO:0000313" key="27">
    <source>
        <dbReference type="Proteomes" id="UP001377567"/>
    </source>
</evidence>
<protein>
    <submittedName>
        <fullName evidence="26">Gag-pol fusion protein</fullName>
    </submittedName>
</protein>
<evidence type="ECO:0000256" key="16">
    <source>
        <dbReference type="ARBA" id="ARBA00022932"/>
    </source>
</evidence>
<dbReference type="PROSITE" id="PS50994">
    <property type="entry name" value="INTEGRASE"/>
    <property type="match status" value="1"/>
</dbReference>
<keyword evidence="15" id="KW-0695">RNA-directed DNA polymerase</keyword>
<dbReference type="PANTHER" id="PTHR42648:SF11">
    <property type="entry name" value="TRANSPOSON TY4-P GAG-POL POLYPROTEIN"/>
    <property type="match status" value="1"/>
</dbReference>
<proteinExistence type="predicted"/>
<dbReference type="GO" id="GO:0046872">
    <property type="term" value="F:metal ion binding"/>
    <property type="evidence" value="ECO:0007669"/>
    <property type="project" value="UniProtKB-KW"/>
</dbReference>
<dbReference type="InterPro" id="IPR001584">
    <property type="entry name" value="Integrase_cat-core"/>
</dbReference>
<keyword evidence="27" id="KW-1185">Reference proteome</keyword>
<keyword evidence="4" id="KW-0963">Cytoplasm</keyword>
<accession>A0AAV5RYF7</accession>
<dbReference type="GO" id="GO:0003723">
    <property type="term" value="F:RNA binding"/>
    <property type="evidence" value="ECO:0007669"/>
    <property type="project" value="UniProtKB-KW"/>
</dbReference>
<dbReference type="GO" id="GO:0004523">
    <property type="term" value="F:RNA-DNA hybrid ribonuclease activity"/>
    <property type="evidence" value="ECO:0007669"/>
    <property type="project" value="UniProtKB-EC"/>
</dbReference>
<evidence type="ECO:0000256" key="4">
    <source>
        <dbReference type="ARBA" id="ARBA00022490"/>
    </source>
</evidence>
<evidence type="ECO:0000259" key="25">
    <source>
        <dbReference type="PROSITE" id="PS50994"/>
    </source>
</evidence>
<evidence type="ECO:0000256" key="21">
    <source>
        <dbReference type="ARBA" id="ARBA00025615"/>
    </source>
</evidence>
<keyword evidence="7" id="KW-0548">Nucleotidyltransferase</keyword>
<keyword evidence="18" id="KW-0233">DNA recombination</keyword>
<keyword evidence="17" id="KW-0238">DNA-binding</keyword>
<organism evidence="26 27">
    <name type="scientific">Maudiozyma humilis</name>
    <name type="common">Sour dough yeast</name>
    <name type="synonym">Kazachstania humilis</name>
    <dbReference type="NCBI Taxonomy" id="51915"/>
    <lineage>
        <taxon>Eukaryota</taxon>
        <taxon>Fungi</taxon>
        <taxon>Dikarya</taxon>
        <taxon>Ascomycota</taxon>
        <taxon>Saccharomycotina</taxon>
        <taxon>Saccharomycetes</taxon>
        <taxon>Saccharomycetales</taxon>
        <taxon>Saccharomycetaceae</taxon>
        <taxon>Maudiozyma</taxon>
    </lineage>
</organism>
<evidence type="ECO:0000256" key="14">
    <source>
        <dbReference type="ARBA" id="ARBA00022908"/>
    </source>
</evidence>
<keyword evidence="11" id="KW-0378">Hydrolase</keyword>
<keyword evidence="14" id="KW-0229">DNA integration</keyword>
<dbReference type="GO" id="GO:0032196">
    <property type="term" value="P:transposition"/>
    <property type="evidence" value="ECO:0007669"/>
    <property type="project" value="UniProtKB-KW"/>
</dbReference>
<comment type="catalytic activity">
    <reaction evidence="23">
        <text>DNA(n) + a 2'-deoxyribonucleoside 5'-triphosphate = DNA(n+1) + diphosphate</text>
        <dbReference type="Rhea" id="RHEA:22508"/>
        <dbReference type="Rhea" id="RHEA-COMP:17339"/>
        <dbReference type="Rhea" id="RHEA-COMP:17340"/>
        <dbReference type="ChEBI" id="CHEBI:33019"/>
        <dbReference type="ChEBI" id="CHEBI:61560"/>
        <dbReference type="ChEBI" id="CHEBI:173112"/>
        <dbReference type="EC" id="2.7.7.7"/>
    </reaction>
</comment>
<evidence type="ECO:0000256" key="7">
    <source>
        <dbReference type="ARBA" id="ARBA00022695"/>
    </source>
</evidence>
<dbReference type="GO" id="GO:0005634">
    <property type="term" value="C:nucleus"/>
    <property type="evidence" value="ECO:0007669"/>
    <property type="project" value="UniProtKB-SubCell"/>
</dbReference>
<dbReference type="GO" id="GO:0006310">
    <property type="term" value="P:DNA recombination"/>
    <property type="evidence" value="ECO:0007669"/>
    <property type="project" value="UniProtKB-KW"/>
</dbReference>
<evidence type="ECO:0000256" key="15">
    <source>
        <dbReference type="ARBA" id="ARBA00022918"/>
    </source>
</evidence>
<dbReference type="GO" id="GO:0005737">
    <property type="term" value="C:cytoplasm"/>
    <property type="evidence" value="ECO:0007669"/>
    <property type="project" value="UniProtKB-SubCell"/>
</dbReference>
<evidence type="ECO:0000256" key="10">
    <source>
        <dbReference type="ARBA" id="ARBA00022759"/>
    </source>
</evidence>
<dbReference type="InterPro" id="IPR036397">
    <property type="entry name" value="RNaseH_sf"/>
</dbReference>
<comment type="catalytic activity">
    <reaction evidence="1">
        <text>Endonucleolytic cleavage to 5'-phosphomonoester.</text>
        <dbReference type="EC" id="3.1.26.4"/>
    </reaction>
</comment>
<keyword evidence="8" id="KW-0540">Nuclease</keyword>
<dbReference type="PANTHER" id="PTHR42648">
    <property type="entry name" value="TRANSPOSASE, PUTATIVE-RELATED"/>
    <property type="match status" value="1"/>
</dbReference>
<keyword evidence="6" id="KW-0808">Transferase</keyword>
<dbReference type="GO" id="GO:0003677">
    <property type="term" value="F:DNA binding"/>
    <property type="evidence" value="ECO:0007669"/>
    <property type="project" value="UniProtKB-KW"/>
</dbReference>
<feature type="region of interest" description="Disordered" evidence="24">
    <location>
        <begin position="632"/>
        <end position="704"/>
    </location>
</feature>
<evidence type="ECO:0000256" key="19">
    <source>
        <dbReference type="ARBA" id="ARBA00023242"/>
    </source>
</evidence>
<dbReference type="SUPFAM" id="SSF53098">
    <property type="entry name" value="Ribonuclease H-like"/>
    <property type="match status" value="1"/>
</dbReference>
<evidence type="ECO:0000256" key="9">
    <source>
        <dbReference type="ARBA" id="ARBA00022723"/>
    </source>
</evidence>
<keyword evidence="13" id="KW-0694">RNA-binding</keyword>
<keyword evidence="16" id="KW-0239">DNA-directed DNA polymerase</keyword>
<dbReference type="InterPro" id="IPR039537">
    <property type="entry name" value="Retrotran_Ty1/copia-like"/>
</dbReference>
<evidence type="ECO:0000256" key="1">
    <source>
        <dbReference type="ARBA" id="ARBA00000077"/>
    </source>
</evidence>
<evidence type="ECO:0000256" key="23">
    <source>
        <dbReference type="ARBA" id="ARBA00049244"/>
    </source>
</evidence>
<dbReference type="GO" id="GO:0003887">
    <property type="term" value="F:DNA-directed DNA polymerase activity"/>
    <property type="evidence" value="ECO:0007669"/>
    <property type="project" value="UniProtKB-KW"/>
</dbReference>
<evidence type="ECO:0000256" key="17">
    <source>
        <dbReference type="ARBA" id="ARBA00023125"/>
    </source>
</evidence>
<evidence type="ECO:0000256" key="5">
    <source>
        <dbReference type="ARBA" id="ARBA00022578"/>
    </source>
</evidence>
<dbReference type="Pfam" id="PF00665">
    <property type="entry name" value="rve"/>
    <property type="match status" value="1"/>
</dbReference>
<feature type="domain" description="Integrase catalytic" evidence="25">
    <location>
        <begin position="222"/>
        <end position="389"/>
    </location>
</feature>
<dbReference type="GO" id="GO:0015074">
    <property type="term" value="P:DNA integration"/>
    <property type="evidence" value="ECO:0007669"/>
    <property type="project" value="UniProtKB-KW"/>
</dbReference>
<name>A0AAV5RYF7_MAUHU</name>
<keyword evidence="12" id="KW-0460">Magnesium</keyword>
<evidence type="ECO:0000256" key="8">
    <source>
        <dbReference type="ARBA" id="ARBA00022722"/>
    </source>
</evidence>
<comment type="subcellular location">
    <subcellularLocation>
        <location evidence="3">Cytoplasm</location>
    </subcellularLocation>
    <subcellularLocation>
        <location evidence="2">Nucleus</location>
    </subcellularLocation>
</comment>
<comment type="catalytic activity">
    <reaction evidence="22">
        <text>DNA(n) + a 2'-deoxyribonucleoside 5'-triphosphate = DNA(n+1) + diphosphate</text>
        <dbReference type="Rhea" id="RHEA:22508"/>
        <dbReference type="Rhea" id="RHEA-COMP:17339"/>
        <dbReference type="Rhea" id="RHEA-COMP:17340"/>
        <dbReference type="ChEBI" id="CHEBI:33019"/>
        <dbReference type="ChEBI" id="CHEBI:61560"/>
        <dbReference type="ChEBI" id="CHEBI:173112"/>
        <dbReference type="EC" id="2.7.7.49"/>
    </reaction>
</comment>
<evidence type="ECO:0000256" key="24">
    <source>
        <dbReference type="SAM" id="MobiDB-lite"/>
    </source>
</evidence>
<evidence type="ECO:0000256" key="11">
    <source>
        <dbReference type="ARBA" id="ARBA00022801"/>
    </source>
</evidence>
<keyword evidence="9" id="KW-0479">Metal-binding</keyword>
<dbReference type="Gene3D" id="3.30.420.10">
    <property type="entry name" value="Ribonuclease H-like superfamily/Ribonuclease H"/>
    <property type="match status" value="1"/>
</dbReference>
<keyword evidence="10" id="KW-0255">Endonuclease</keyword>
<evidence type="ECO:0000256" key="12">
    <source>
        <dbReference type="ARBA" id="ARBA00022842"/>
    </source>
</evidence>
<comment type="function">
    <text evidence="21">Integrase (IN) targets the VLP to the nucleus, where a subparticle preintegration complex (PIC) containing at least integrase and the newly synthesized dsDNA copy of the retrotransposon must transit the nuclear membrane. Once in the nucleus, integrase performs the integration of the dsDNA into the host genome.</text>
</comment>
<evidence type="ECO:0000313" key="26">
    <source>
        <dbReference type="EMBL" id="GMM55792.1"/>
    </source>
</evidence>
<dbReference type="GO" id="GO:0003964">
    <property type="term" value="F:RNA-directed DNA polymerase activity"/>
    <property type="evidence" value="ECO:0007669"/>
    <property type="project" value="UniProtKB-KW"/>
</dbReference>
<evidence type="ECO:0000256" key="13">
    <source>
        <dbReference type="ARBA" id="ARBA00022884"/>
    </source>
</evidence>